<dbReference type="EMBL" id="VSWC01000118">
    <property type="protein sequence ID" value="KAA1083731.1"/>
    <property type="molecule type" value="Genomic_DNA"/>
</dbReference>
<dbReference type="AlphaFoldDB" id="A0A5B0N3C9"/>
<dbReference type="Proteomes" id="UP000324748">
    <property type="component" value="Unassembled WGS sequence"/>
</dbReference>
<comment type="caution">
    <text evidence="1">The sequence shown here is derived from an EMBL/GenBank/DDBJ whole genome shotgun (WGS) entry which is preliminary data.</text>
</comment>
<name>A0A5B0N3C9_PUCGR</name>
<sequence length="53" mass="5894">MIRWPASAIPIKDGVRFRITCTPLNSDARHFSHSSPPRCRCPAVCISDIPAMN</sequence>
<reference evidence="1 2" key="1">
    <citation type="submission" date="2019-05" db="EMBL/GenBank/DDBJ databases">
        <title>Emergence of the Ug99 lineage of the wheat stem rust pathogen through somatic hybridization.</title>
        <authorList>
            <person name="Li F."/>
            <person name="Upadhyaya N.M."/>
            <person name="Sperschneider J."/>
            <person name="Matny O."/>
            <person name="Nguyen-Phuc H."/>
            <person name="Mago R."/>
            <person name="Raley C."/>
            <person name="Miller M.E."/>
            <person name="Silverstein K.A.T."/>
            <person name="Henningsen E."/>
            <person name="Hirsch C.D."/>
            <person name="Visser B."/>
            <person name="Pretorius Z.A."/>
            <person name="Steffenson B.J."/>
            <person name="Schwessinger B."/>
            <person name="Dodds P.N."/>
            <person name="Figueroa M."/>
        </authorList>
    </citation>
    <scope>NUCLEOTIDE SEQUENCE [LARGE SCALE GENOMIC DNA]</scope>
    <source>
        <strain evidence="1">21-0</strain>
    </source>
</reference>
<proteinExistence type="predicted"/>
<protein>
    <submittedName>
        <fullName evidence="1">Uncharacterized protein</fullName>
    </submittedName>
</protein>
<keyword evidence="2" id="KW-1185">Reference proteome</keyword>
<gene>
    <name evidence="1" type="ORF">PGT21_005451</name>
</gene>
<evidence type="ECO:0000313" key="2">
    <source>
        <dbReference type="Proteomes" id="UP000324748"/>
    </source>
</evidence>
<evidence type="ECO:0000313" key="1">
    <source>
        <dbReference type="EMBL" id="KAA1083731.1"/>
    </source>
</evidence>
<organism evidence="1 2">
    <name type="scientific">Puccinia graminis f. sp. tritici</name>
    <dbReference type="NCBI Taxonomy" id="56615"/>
    <lineage>
        <taxon>Eukaryota</taxon>
        <taxon>Fungi</taxon>
        <taxon>Dikarya</taxon>
        <taxon>Basidiomycota</taxon>
        <taxon>Pucciniomycotina</taxon>
        <taxon>Pucciniomycetes</taxon>
        <taxon>Pucciniales</taxon>
        <taxon>Pucciniaceae</taxon>
        <taxon>Puccinia</taxon>
    </lineage>
</organism>
<accession>A0A5B0N3C9</accession>